<dbReference type="InterPro" id="IPR005232">
    <property type="entry name" value="LarE"/>
</dbReference>
<evidence type="ECO:0000313" key="1">
    <source>
        <dbReference type="EMBL" id="REE28370.1"/>
    </source>
</evidence>
<dbReference type="Gene3D" id="3.40.50.620">
    <property type="entry name" value="HUPs"/>
    <property type="match status" value="1"/>
</dbReference>
<sequence>MDLESKVERVKMALMGEKVAAGFSGGADSTALLDMAADVADTVVAFTVDTGAMPRGFIEGASSIARDIGVEHVVLKMNLLDNPEFTKNAANRCFVCKKIMYSSIISEARKRGLDVVVDGTTASDMFEDRPGVLVNRMFGIKTPLLDAGMKRSDVIEYLRSRGLEYLDETTCLATRIRTGEEITPEIINRVSYAESLIRGLYGDGRIRVRHEGGSAIIEVDEPERLLEAAIIRHLDDELRAVGFSRVLLDLTGPRKTPDDAMIYRPCRDAESRIMFEVKLPYSIDIAGTCRELLDKEPRCSEKMGVIMLEVGDGNLTIFRNGKIVARRVTDREEAEDLLLEVLPHIVRGMSVNETVSE</sequence>
<dbReference type="EMBL" id="QREL01000001">
    <property type="protein sequence ID" value="REE28370.1"/>
    <property type="molecule type" value="Genomic_DNA"/>
</dbReference>
<dbReference type="SUPFAM" id="SSF52402">
    <property type="entry name" value="Adenine nucleotide alpha hydrolases-like"/>
    <property type="match status" value="1"/>
</dbReference>
<protein>
    <recommendedName>
        <fullName evidence="3">NAD/GMP synthase domain-containing protein</fullName>
    </recommendedName>
</protein>
<name>A0A371NEF7_9EURY</name>
<dbReference type="InterPro" id="IPR018317">
    <property type="entry name" value="QueC"/>
</dbReference>
<dbReference type="PANTHER" id="PTHR43169:SF2">
    <property type="entry name" value="NAD_GMP SYNTHASE DOMAIN-CONTAINING PROTEIN"/>
    <property type="match status" value="1"/>
</dbReference>
<dbReference type="InterPro" id="IPR052188">
    <property type="entry name" value="Ni-pincer_cofactor_biosynth"/>
</dbReference>
<reference evidence="1 2" key="1">
    <citation type="submission" date="2018-07" db="EMBL/GenBank/DDBJ databases">
        <title>Genomic Encyclopedia of Type Strains, Phase IV (KMG-IV): sequencing the most valuable type-strain genomes for metagenomic binning, comparative biology and taxonomic classification.</title>
        <authorList>
            <person name="Goeker M."/>
        </authorList>
    </citation>
    <scope>NUCLEOTIDE SEQUENCE [LARGE SCALE GENOMIC DNA]</scope>
    <source>
        <strain evidence="1 2">DSM 7466</strain>
    </source>
</reference>
<organism evidence="1 2">
    <name type="scientific">Methanothermobacter defluvii</name>
    <dbReference type="NCBI Taxonomy" id="49339"/>
    <lineage>
        <taxon>Archaea</taxon>
        <taxon>Methanobacteriati</taxon>
        <taxon>Methanobacteriota</taxon>
        <taxon>Methanomada group</taxon>
        <taxon>Methanobacteria</taxon>
        <taxon>Methanobacteriales</taxon>
        <taxon>Methanobacteriaceae</taxon>
        <taxon>Methanothermobacter</taxon>
    </lineage>
</organism>
<comment type="caution">
    <text evidence="1">The sequence shown here is derived from an EMBL/GenBank/DDBJ whole genome shotgun (WGS) entry which is preliminary data.</text>
</comment>
<dbReference type="InterPro" id="IPR014729">
    <property type="entry name" value="Rossmann-like_a/b/a_fold"/>
</dbReference>
<keyword evidence="2" id="KW-1185">Reference proteome</keyword>
<accession>A0A371NEF7</accession>
<dbReference type="PANTHER" id="PTHR43169">
    <property type="entry name" value="EXSB FAMILY PROTEIN"/>
    <property type="match status" value="1"/>
</dbReference>
<dbReference type="Pfam" id="PF06508">
    <property type="entry name" value="QueC"/>
    <property type="match status" value="1"/>
</dbReference>
<dbReference type="CDD" id="cd01990">
    <property type="entry name" value="LarE-like"/>
    <property type="match status" value="1"/>
</dbReference>
<evidence type="ECO:0000313" key="2">
    <source>
        <dbReference type="Proteomes" id="UP000256864"/>
    </source>
</evidence>
<dbReference type="GO" id="GO:0016783">
    <property type="term" value="F:sulfurtransferase activity"/>
    <property type="evidence" value="ECO:0007669"/>
    <property type="project" value="InterPro"/>
</dbReference>
<dbReference type="AlphaFoldDB" id="A0A371NEF7"/>
<dbReference type="Proteomes" id="UP000256864">
    <property type="component" value="Unassembled WGS sequence"/>
</dbReference>
<dbReference type="NCBIfam" id="TIGR00268">
    <property type="entry name" value="ATP-dependent sacrificial sulfur transferase LarE"/>
    <property type="match status" value="1"/>
</dbReference>
<proteinExistence type="predicted"/>
<dbReference type="RefSeq" id="WP_115892052.1">
    <property type="nucleotide sequence ID" value="NZ_QREL01000001.1"/>
</dbReference>
<gene>
    <name evidence="1" type="ORF">C7452_0378</name>
</gene>
<evidence type="ECO:0008006" key="3">
    <source>
        <dbReference type="Google" id="ProtNLM"/>
    </source>
</evidence>